<name>A0ABN9RP71_9DINO</name>
<organism evidence="2 3">
    <name type="scientific">Prorocentrum cordatum</name>
    <dbReference type="NCBI Taxonomy" id="2364126"/>
    <lineage>
        <taxon>Eukaryota</taxon>
        <taxon>Sar</taxon>
        <taxon>Alveolata</taxon>
        <taxon>Dinophyceae</taxon>
        <taxon>Prorocentrales</taxon>
        <taxon>Prorocentraceae</taxon>
        <taxon>Prorocentrum</taxon>
    </lineage>
</organism>
<comment type="caution">
    <text evidence="2">The sequence shown here is derived from an EMBL/GenBank/DDBJ whole genome shotgun (WGS) entry which is preliminary data.</text>
</comment>
<dbReference type="EMBL" id="CAUYUJ010007273">
    <property type="protein sequence ID" value="CAK0820155.1"/>
    <property type="molecule type" value="Genomic_DNA"/>
</dbReference>
<protein>
    <submittedName>
        <fullName evidence="2">Uncharacterized protein</fullName>
    </submittedName>
</protein>
<proteinExistence type="predicted"/>
<dbReference type="Proteomes" id="UP001189429">
    <property type="component" value="Unassembled WGS sequence"/>
</dbReference>
<feature type="compositionally biased region" description="Gly residues" evidence="1">
    <location>
        <begin position="75"/>
        <end position="84"/>
    </location>
</feature>
<feature type="region of interest" description="Disordered" evidence="1">
    <location>
        <begin position="1"/>
        <end position="117"/>
    </location>
</feature>
<reference evidence="2" key="1">
    <citation type="submission" date="2023-10" db="EMBL/GenBank/DDBJ databases">
        <authorList>
            <person name="Chen Y."/>
            <person name="Shah S."/>
            <person name="Dougan E. K."/>
            <person name="Thang M."/>
            <person name="Chan C."/>
        </authorList>
    </citation>
    <scope>NUCLEOTIDE SEQUENCE [LARGE SCALE GENOMIC DNA]</scope>
</reference>
<keyword evidence="3" id="KW-1185">Reference proteome</keyword>
<feature type="compositionally biased region" description="Low complexity" evidence="1">
    <location>
        <begin position="42"/>
        <end position="51"/>
    </location>
</feature>
<evidence type="ECO:0000256" key="1">
    <source>
        <dbReference type="SAM" id="MobiDB-lite"/>
    </source>
</evidence>
<accession>A0ABN9RP71</accession>
<sequence length="176" mass="18740">MPPCPAHAVGCTASGHPAVPCARHKGRPEPDRSRNLRRGGRRAAAPGAGRPCCQRRAEEGSSRQTTRARARGARTSGGGRAGGGGEEEEEEEEQEQEEEAEEEEAEEEEEHLPLGAARCANVEPAADSKISHCRAAVSPGSRQAVAQFVQQAPAERAQIALLSVAVQPWRTRGHTE</sequence>
<gene>
    <name evidence="2" type="ORF">PCOR1329_LOCUS21948</name>
</gene>
<feature type="compositionally biased region" description="Acidic residues" evidence="1">
    <location>
        <begin position="85"/>
        <end position="110"/>
    </location>
</feature>
<evidence type="ECO:0000313" key="3">
    <source>
        <dbReference type="Proteomes" id="UP001189429"/>
    </source>
</evidence>
<evidence type="ECO:0000313" key="2">
    <source>
        <dbReference type="EMBL" id="CAK0820155.1"/>
    </source>
</evidence>